<protein>
    <submittedName>
        <fullName evidence="2">Uncharacterized protein</fullName>
    </submittedName>
</protein>
<feature type="compositionally biased region" description="Polar residues" evidence="1">
    <location>
        <begin position="1"/>
        <end position="12"/>
    </location>
</feature>
<accession>A0AA87ZPF1</accession>
<reference evidence="2" key="1">
    <citation type="submission" date="2023-07" db="EMBL/GenBank/DDBJ databases">
        <title>draft genome sequence of fig (Ficus carica).</title>
        <authorList>
            <person name="Takahashi T."/>
            <person name="Nishimura K."/>
        </authorList>
    </citation>
    <scope>NUCLEOTIDE SEQUENCE</scope>
</reference>
<dbReference type="AlphaFoldDB" id="A0AA87ZPF1"/>
<evidence type="ECO:0000256" key="1">
    <source>
        <dbReference type="SAM" id="MobiDB-lite"/>
    </source>
</evidence>
<comment type="caution">
    <text evidence="2">The sequence shown here is derived from an EMBL/GenBank/DDBJ whole genome shotgun (WGS) entry which is preliminary data.</text>
</comment>
<dbReference type="Proteomes" id="UP001187192">
    <property type="component" value="Unassembled WGS sequence"/>
</dbReference>
<evidence type="ECO:0000313" key="2">
    <source>
        <dbReference type="EMBL" id="GMN37219.1"/>
    </source>
</evidence>
<evidence type="ECO:0000313" key="3">
    <source>
        <dbReference type="Proteomes" id="UP001187192"/>
    </source>
</evidence>
<feature type="region of interest" description="Disordered" evidence="1">
    <location>
        <begin position="1"/>
        <end position="73"/>
    </location>
</feature>
<organism evidence="2 3">
    <name type="scientific">Ficus carica</name>
    <name type="common">Common fig</name>
    <dbReference type="NCBI Taxonomy" id="3494"/>
    <lineage>
        <taxon>Eukaryota</taxon>
        <taxon>Viridiplantae</taxon>
        <taxon>Streptophyta</taxon>
        <taxon>Embryophyta</taxon>
        <taxon>Tracheophyta</taxon>
        <taxon>Spermatophyta</taxon>
        <taxon>Magnoliopsida</taxon>
        <taxon>eudicotyledons</taxon>
        <taxon>Gunneridae</taxon>
        <taxon>Pentapetalae</taxon>
        <taxon>rosids</taxon>
        <taxon>fabids</taxon>
        <taxon>Rosales</taxon>
        <taxon>Moraceae</taxon>
        <taxon>Ficeae</taxon>
        <taxon>Ficus</taxon>
    </lineage>
</organism>
<proteinExistence type="predicted"/>
<sequence length="73" mass="7583">MKKKGTATNMLVTTRLRRSLQRNPSYPNPHIPTSDPVGRFPFPSGSGGDSNNTVVGEECPRLVVSGVSGGGGG</sequence>
<name>A0AA87ZPF1_FICCA</name>
<keyword evidence="3" id="KW-1185">Reference proteome</keyword>
<gene>
    <name evidence="2" type="ORF">TIFTF001_006637</name>
</gene>
<dbReference type="EMBL" id="BTGU01000006">
    <property type="protein sequence ID" value="GMN37219.1"/>
    <property type="molecule type" value="Genomic_DNA"/>
</dbReference>